<gene>
    <name evidence="4" type="ORF">SAMN04489708_10211</name>
</gene>
<dbReference type="PANTHER" id="PTHR43384:SF6">
    <property type="entry name" value="SEPTUM SITE-DETERMINING PROTEIN MIND HOMOLOG, CHLOROPLASTIC"/>
    <property type="match status" value="1"/>
</dbReference>
<evidence type="ECO:0000313" key="5">
    <source>
        <dbReference type="Proteomes" id="UP000199317"/>
    </source>
</evidence>
<dbReference type="RefSeq" id="WP_092831964.1">
    <property type="nucleotide sequence ID" value="NZ_FNJL01000002.1"/>
</dbReference>
<sequence>MASFDQILPVTTQVLNAHAAAVSQISWLLVNRDLNGRVRLIAPVSLMDDSAKFIELQALYRSLAAELGTHAYPPDEGILFEEHAEHACQGINPFPLSGFSNVKVLDRLATDTRWENIANVAAGAPRFVFFSIKGGVGRSTALAASAWSLARQGKRVLVLDLDLESPGLSSALLPAERQPTYGITDWLVEDLVENGDDLLADMFATSDLVTAGPIYLVPAHGREPGEYVSKLGRVWMPKVMRPSGRQSWSERLNRLIDSLENRHRPDVILIDSRAGIDEVAAACVTDLGAHTVFMFAIQGQQTWTGYQSLFAHWQQRGVIRDIRNRLQLVAGMVPDDDRRTEYLAALRADAYALFESTYDEVEPGKVSDWNFEEDDDNAPHSPLAIRWNRGWYGLLSLQQRMVQVDEAEVANVYGALLDFFGRALNTERGE</sequence>
<dbReference type="Pfam" id="PF01656">
    <property type="entry name" value="CbiA"/>
    <property type="match status" value="1"/>
</dbReference>
<name>A0A1H0L0U8_9BURK</name>
<dbReference type="Gene3D" id="3.40.50.300">
    <property type="entry name" value="P-loop containing nucleotide triphosphate hydrolases"/>
    <property type="match status" value="1"/>
</dbReference>
<dbReference type="AlphaFoldDB" id="A0A1H0L0U8"/>
<dbReference type="SUPFAM" id="SSF52540">
    <property type="entry name" value="P-loop containing nucleoside triphosphate hydrolases"/>
    <property type="match status" value="1"/>
</dbReference>
<protein>
    <submittedName>
        <fullName evidence="4">CobQ/CobB/MinD/ParA nucleotide binding domain-containing protein</fullName>
    </submittedName>
</protein>
<evidence type="ECO:0000256" key="2">
    <source>
        <dbReference type="ARBA" id="ARBA00022840"/>
    </source>
</evidence>
<keyword evidence="5" id="KW-1185">Reference proteome</keyword>
<dbReference type="GO" id="GO:0051782">
    <property type="term" value="P:negative regulation of cell division"/>
    <property type="evidence" value="ECO:0007669"/>
    <property type="project" value="TreeGrafter"/>
</dbReference>
<dbReference type="PANTHER" id="PTHR43384">
    <property type="entry name" value="SEPTUM SITE-DETERMINING PROTEIN MIND HOMOLOG, CHLOROPLASTIC-RELATED"/>
    <property type="match status" value="1"/>
</dbReference>
<evidence type="ECO:0000256" key="1">
    <source>
        <dbReference type="ARBA" id="ARBA00022741"/>
    </source>
</evidence>
<accession>A0A1H0L0U8</accession>
<dbReference type="NCBIfam" id="NF047398">
    <property type="entry name" value="AAA_KGGVGR"/>
    <property type="match status" value="1"/>
</dbReference>
<feature type="domain" description="CobQ/CobB/MinD/ParA nucleotide binding" evidence="3">
    <location>
        <begin position="128"/>
        <end position="266"/>
    </location>
</feature>
<dbReference type="GO" id="GO:0005829">
    <property type="term" value="C:cytosol"/>
    <property type="evidence" value="ECO:0007669"/>
    <property type="project" value="TreeGrafter"/>
</dbReference>
<proteinExistence type="predicted"/>
<evidence type="ECO:0000313" key="4">
    <source>
        <dbReference type="EMBL" id="SDO61610.1"/>
    </source>
</evidence>
<dbReference type="InterPro" id="IPR050625">
    <property type="entry name" value="ParA/MinD_ATPase"/>
</dbReference>
<dbReference type="OrthoDB" id="580767at2"/>
<dbReference type="EMBL" id="FNJL01000002">
    <property type="protein sequence ID" value="SDO61610.1"/>
    <property type="molecule type" value="Genomic_DNA"/>
</dbReference>
<organism evidence="4 5">
    <name type="scientific">Paracidovorax cattleyae</name>
    <dbReference type="NCBI Taxonomy" id="80868"/>
    <lineage>
        <taxon>Bacteria</taxon>
        <taxon>Pseudomonadati</taxon>
        <taxon>Pseudomonadota</taxon>
        <taxon>Betaproteobacteria</taxon>
        <taxon>Burkholderiales</taxon>
        <taxon>Comamonadaceae</taxon>
        <taxon>Paracidovorax</taxon>
    </lineage>
</organism>
<keyword evidence="2" id="KW-0067">ATP-binding</keyword>
<dbReference type="GO" id="GO:0009898">
    <property type="term" value="C:cytoplasmic side of plasma membrane"/>
    <property type="evidence" value="ECO:0007669"/>
    <property type="project" value="TreeGrafter"/>
</dbReference>
<keyword evidence="1" id="KW-0547">Nucleotide-binding</keyword>
<dbReference type="InterPro" id="IPR002586">
    <property type="entry name" value="CobQ/CobB/MinD/ParA_Nub-bd_dom"/>
</dbReference>
<dbReference type="GO" id="GO:0005524">
    <property type="term" value="F:ATP binding"/>
    <property type="evidence" value="ECO:0007669"/>
    <property type="project" value="UniProtKB-KW"/>
</dbReference>
<dbReference type="Proteomes" id="UP000199317">
    <property type="component" value="Unassembled WGS sequence"/>
</dbReference>
<dbReference type="InterPro" id="IPR027417">
    <property type="entry name" value="P-loop_NTPase"/>
</dbReference>
<reference evidence="5" key="1">
    <citation type="submission" date="2016-10" db="EMBL/GenBank/DDBJ databases">
        <authorList>
            <person name="Varghese N."/>
            <person name="Submissions S."/>
        </authorList>
    </citation>
    <scope>NUCLEOTIDE SEQUENCE [LARGE SCALE GENOMIC DNA]</scope>
    <source>
        <strain evidence="5">DSM 17101</strain>
    </source>
</reference>
<dbReference type="GO" id="GO:0016887">
    <property type="term" value="F:ATP hydrolysis activity"/>
    <property type="evidence" value="ECO:0007669"/>
    <property type="project" value="TreeGrafter"/>
</dbReference>
<evidence type="ECO:0000259" key="3">
    <source>
        <dbReference type="Pfam" id="PF01656"/>
    </source>
</evidence>